<dbReference type="EMBL" id="KI894028">
    <property type="protein sequence ID" value="OBR87657.1"/>
    <property type="molecule type" value="Genomic_DNA"/>
</dbReference>
<evidence type="ECO:0000313" key="3">
    <source>
        <dbReference type="Proteomes" id="UP000078595"/>
    </source>
</evidence>
<evidence type="ECO:0000313" key="1">
    <source>
        <dbReference type="EMBL" id="OBR87657.1"/>
    </source>
</evidence>
<dbReference type="KEGG" id="kdj:28965564"/>
<name>A0A1A6AC66_9TREE</name>
<gene>
    <name evidence="1" type="ORF">I303_01865</name>
    <name evidence="2" type="ORF">I303_101998</name>
</gene>
<reference evidence="2" key="3">
    <citation type="submission" date="2024-02" db="EMBL/GenBank/DDBJ databases">
        <title>Comparative genomics of Cryptococcus and Kwoniella reveals pathogenesis evolution and contrasting modes of karyotype evolution via chromosome fusion or intercentromeric recombination.</title>
        <authorList>
            <person name="Coelho M.A."/>
            <person name="David-Palma M."/>
            <person name="Shea T."/>
            <person name="Bowers K."/>
            <person name="McGinley-Smith S."/>
            <person name="Mohammad A.W."/>
            <person name="Gnirke A."/>
            <person name="Yurkov A.M."/>
            <person name="Nowrousian M."/>
            <person name="Sun S."/>
            <person name="Cuomo C.A."/>
            <person name="Heitman J."/>
        </authorList>
    </citation>
    <scope>NUCLEOTIDE SEQUENCE</scope>
    <source>
        <strain evidence="2">CBS 10117</strain>
    </source>
</reference>
<reference evidence="1" key="1">
    <citation type="submission" date="2013-07" db="EMBL/GenBank/DDBJ databases">
        <title>The Genome Sequence of Cryptococcus dejecticola CBS10117.</title>
        <authorList>
            <consortium name="The Broad Institute Genome Sequencing Platform"/>
            <person name="Cuomo C."/>
            <person name="Litvintseva A."/>
            <person name="Chen Y."/>
            <person name="Heitman J."/>
            <person name="Sun S."/>
            <person name="Springer D."/>
            <person name="Dromer F."/>
            <person name="Young S.K."/>
            <person name="Zeng Q."/>
            <person name="Gargeya S."/>
            <person name="Fitzgerald M."/>
            <person name="Abouelleil A."/>
            <person name="Alvarado L."/>
            <person name="Berlin A.M."/>
            <person name="Chapman S.B."/>
            <person name="Dewar J."/>
            <person name="Goldberg J."/>
            <person name="Griggs A."/>
            <person name="Gujja S."/>
            <person name="Hansen M."/>
            <person name="Howarth C."/>
            <person name="Imamovic A."/>
            <person name="Larimer J."/>
            <person name="McCowan C."/>
            <person name="Murphy C."/>
            <person name="Pearson M."/>
            <person name="Priest M."/>
            <person name="Roberts A."/>
            <person name="Saif S."/>
            <person name="Shea T."/>
            <person name="Sykes S."/>
            <person name="Wortman J."/>
            <person name="Nusbaum C."/>
            <person name="Birren B."/>
        </authorList>
    </citation>
    <scope>NUCLEOTIDE SEQUENCE [LARGE SCALE GENOMIC DNA]</scope>
    <source>
        <strain evidence="1">CBS 10117</strain>
    </source>
</reference>
<organism evidence="1">
    <name type="scientific">Kwoniella dejecticola CBS 10117</name>
    <dbReference type="NCBI Taxonomy" id="1296121"/>
    <lineage>
        <taxon>Eukaryota</taxon>
        <taxon>Fungi</taxon>
        <taxon>Dikarya</taxon>
        <taxon>Basidiomycota</taxon>
        <taxon>Agaricomycotina</taxon>
        <taxon>Tremellomycetes</taxon>
        <taxon>Tremellales</taxon>
        <taxon>Cryptococcaceae</taxon>
        <taxon>Kwoniella</taxon>
    </lineage>
</organism>
<dbReference type="OrthoDB" id="10549912at2759"/>
<dbReference type="RefSeq" id="XP_018265499.1">
    <property type="nucleotide sequence ID" value="XM_018405218.1"/>
</dbReference>
<dbReference type="Proteomes" id="UP000078595">
    <property type="component" value="Chromosome 2"/>
</dbReference>
<keyword evidence="3" id="KW-1185">Reference proteome</keyword>
<sequence length="177" mass="20855">MSTRMLNLKIPSIPLSLFDDVDTLAITSSSFEKYQPGSWRLQIPPMKRLKKVVWVSDPSVRPKVEQKTHREWYKLNLWILAEMILVLPDVEFQVVNAGSTILKDPNYRYMSVTKRQKDAEQLVRLQVQQKSVGCQSYRSTCVRFVELREFRNNEEWAKWFSQDEMGRWDAISSELPV</sequence>
<reference evidence="2" key="2">
    <citation type="submission" date="2013-07" db="EMBL/GenBank/DDBJ databases">
        <authorList>
            <consortium name="The Broad Institute Genome Sequencing Platform"/>
            <person name="Cuomo C."/>
            <person name="Litvintseva A."/>
            <person name="Chen Y."/>
            <person name="Heitman J."/>
            <person name="Sun S."/>
            <person name="Springer D."/>
            <person name="Dromer F."/>
            <person name="Young S.K."/>
            <person name="Zeng Q."/>
            <person name="Gargeya S."/>
            <person name="Fitzgerald M."/>
            <person name="Abouelleil A."/>
            <person name="Alvarado L."/>
            <person name="Berlin A.M."/>
            <person name="Chapman S.B."/>
            <person name="Dewar J."/>
            <person name="Goldberg J."/>
            <person name="Griggs A."/>
            <person name="Gujja S."/>
            <person name="Hansen M."/>
            <person name="Howarth C."/>
            <person name="Imamovic A."/>
            <person name="Larimer J."/>
            <person name="McCowan C."/>
            <person name="Murphy C."/>
            <person name="Pearson M."/>
            <person name="Priest M."/>
            <person name="Roberts A."/>
            <person name="Saif S."/>
            <person name="Shea T."/>
            <person name="Sykes S."/>
            <person name="Wortman J."/>
            <person name="Nusbaum C."/>
            <person name="Birren B."/>
        </authorList>
    </citation>
    <scope>NUCLEOTIDE SEQUENCE</scope>
    <source>
        <strain evidence="2">CBS 10117</strain>
    </source>
</reference>
<dbReference type="VEuPathDB" id="FungiDB:I303_01865"/>
<evidence type="ECO:0000313" key="2">
    <source>
        <dbReference type="EMBL" id="WWC59442.1"/>
    </source>
</evidence>
<protein>
    <submittedName>
        <fullName evidence="1">Uncharacterized protein</fullName>
    </submittedName>
</protein>
<proteinExistence type="predicted"/>
<dbReference type="EMBL" id="CP144531">
    <property type="protein sequence ID" value="WWC59442.1"/>
    <property type="molecule type" value="Genomic_DNA"/>
</dbReference>
<dbReference type="AlphaFoldDB" id="A0A1A6AC66"/>
<accession>A0A1A6AC66</accession>
<dbReference type="GeneID" id="28965564"/>